<dbReference type="EMBL" id="JANPWB010000008">
    <property type="protein sequence ID" value="KAJ1166103.1"/>
    <property type="molecule type" value="Genomic_DNA"/>
</dbReference>
<gene>
    <name evidence="1" type="ORF">NDU88_006512</name>
</gene>
<evidence type="ECO:0000313" key="2">
    <source>
        <dbReference type="Proteomes" id="UP001066276"/>
    </source>
</evidence>
<dbReference type="Proteomes" id="UP001066276">
    <property type="component" value="Chromosome 4_2"/>
</dbReference>
<name>A0AAV7SPU0_PLEWA</name>
<accession>A0AAV7SPU0</accession>
<keyword evidence="2" id="KW-1185">Reference proteome</keyword>
<sequence length="129" mass="13124">MGGAATALEGNFLTLRWARVSAEGVGGRDGLRRCRAPMFGVSPVAVAGTEAADGGWSRPPVCACHVPTCFPFFSFLPSGWAVSAVVGQGREGYICRQMVGGACLRTRRAVCGGRSTGLGGAACQSVGAT</sequence>
<reference evidence="1" key="1">
    <citation type="journal article" date="2022" name="bioRxiv">
        <title>Sequencing and chromosome-scale assembly of the giantPleurodeles waltlgenome.</title>
        <authorList>
            <person name="Brown T."/>
            <person name="Elewa A."/>
            <person name="Iarovenko S."/>
            <person name="Subramanian E."/>
            <person name="Araus A.J."/>
            <person name="Petzold A."/>
            <person name="Susuki M."/>
            <person name="Suzuki K.-i.T."/>
            <person name="Hayashi T."/>
            <person name="Toyoda A."/>
            <person name="Oliveira C."/>
            <person name="Osipova E."/>
            <person name="Leigh N.D."/>
            <person name="Simon A."/>
            <person name="Yun M.H."/>
        </authorList>
    </citation>
    <scope>NUCLEOTIDE SEQUENCE</scope>
    <source>
        <strain evidence="1">20211129_DDA</strain>
        <tissue evidence="1">Liver</tissue>
    </source>
</reference>
<dbReference type="AlphaFoldDB" id="A0AAV7SPU0"/>
<organism evidence="1 2">
    <name type="scientific">Pleurodeles waltl</name>
    <name type="common">Iberian ribbed newt</name>
    <dbReference type="NCBI Taxonomy" id="8319"/>
    <lineage>
        <taxon>Eukaryota</taxon>
        <taxon>Metazoa</taxon>
        <taxon>Chordata</taxon>
        <taxon>Craniata</taxon>
        <taxon>Vertebrata</taxon>
        <taxon>Euteleostomi</taxon>
        <taxon>Amphibia</taxon>
        <taxon>Batrachia</taxon>
        <taxon>Caudata</taxon>
        <taxon>Salamandroidea</taxon>
        <taxon>Salamandridae</taxon>
        <taxon>Pleurodelinae</taxon>
        <taxon>Pleurodeles</taxon>
    </lineage>
</organism>
<proteinExistence type="predicted"/>
<comment type="caution">
    <text evidence="1">The sequence shown here is derived from an EMBL/GenBank/DDBJ whole genome shotgun (WGS) entry which is preliminary data.</text>
</comment>
<evidence type="ECO:0000313" key="1">
    <source>
        <dbReference type="EMBL" id="KAJ1166103.1"/>
    </source>
</evidence>
<protein>
    <submittedName>
        <fullName evidence="1">Uncharacterized protein</fullName>
    </submittedName>
</protein>